<dbReference type="CDD" id="cd02440">
    <property type="entry name" value="AdoMet_MTases"/>
    <property type="match status" value="1"/>
</dbReference>
<protein>
    <submittedName>
        <fullName evidence="4">Methyltransferase domain-containing protein</fullName>
    </submittedName>
</protein>
<keyword evidence="1 4" id="KW-0489">Methyltransferase</keyword>
<name>A0ABW6WUI5_9ACTN</name>
<sequence length="226" mass="24373">MADDELEGLLAEQIAYYRTRAGEYDATYPLDARADPGARAELVAALAALAPFGRVLELACGTGQWTVELARHATTVTAVDAAPEALAICRRRVGAAGVRLVEADVFTWRPRERYDFVFFAGWLSHVPPQRFDAFWALVADCLAPGGLVFVIDELPAVAAVERPAAGEQPAPAVRREVGGGQAFRAVKVLHDPDELRVRLGALGWDADVTTVGWRFFAASVRRVSGG</sequence>
<dbReference type="Proteomes" id="UP001602245">
    <property type="component" value="Unassembled WGS sequence"/>
</dbReference>
<feature type="domain" description="Methyltransferase" evidence="3">
    <location>
        <begin position="55"/>
        <end position="146"/>
    </location>
</feature>
<evidence type="ECO:0000313" key="5">
    <source>
        <dbReference type="Proteomes" id="UP001602245"/>
    </source>
</evidence>
<keyword evidence="2" id="KW-0808">Transferase</keyword>
<reference evidence="4 5" key="1">
    <citation type="submission" date="2024-10" db="EMBL/GenBank/DDBJ databases">
        <title>The Natural Products Discovery Center: Release of the First 8490 Sequenced Strains for Exploring Actinobacteria Biosynthetic Diversity.</title>
        <authorList>
            <person name="Kalkreuter E."/>
            <person name="Kautsar S.A."/>
            <person name="Yang D."/>
            <person name="Bader C.D."/>
            <person name="Teijaro C.N."/>
            <person name="Fluegel L."/>
            <person name="Davis C.M."/>
            <person name="Simpson J.R."/>
            <person name="Lauterbach L."/>
            <person name="Steele A.D."/>
            <person name="Gui C."/>
            <person name="Meng S."/>
            <person name="Li G."/>
            <person name="Viehrig K."/>
            <person name="Ye F."/>
            <person name="Su P."/>
            <person name="Kiefer A.F."/>
            <person name="Nichols A."/>
            <person name="Cepeda A.J."/>
            <person name="Yan W."/>
            <person name="Fan B."/>
            <person name="Jiang Y."/>
            <person name="Adhikari A."/>
            <person name="Zheng C.-J."/>
            <person name="Schuster L."/>
            <person name="Cowan T.M."/>
            <person name="Smanski M.J."/>
            <person name="Chevrette M.G."/>
            <person name="De Carvalho L.P.S."/>
            <person name="Shen B."/>
        </authorList>
    </citation>
    <scope>NUCLEOTIDE SEQUENCE [LARGE SCALE GENOMIC DNA]</scope>
    <source>
        <strain evidence="4 5">NPDC000087</strain>
    </source>
</reference>
<evidence type="ECO:0000256" key="1">
    <source>
        <dbReference type="ARBA" id="ARBA00022603"/>
    </source>
</evidence>
<dbReference type="PANTHER" id="PTHR43861">
    <property type="entry name" value="TRANS-ACONITATE 2-METHYLTRANSFERASE-RELATED"/>
    <property type="match status" value="1"/>
</dbReference>
<dbReference type="SUPFAM" id="SSF53335">
    <property type="entry name" value="S-adenosyl-L-methionine-dependent methyltransferases"/>
    <property type="match status" value="1"/>
</dbReference>
<evidence type="ECO:0000259" key="3">
    <source>
        <dbReference type="Pfam" id="PF13649"/>
    </source>
</evidence>
<gene>
    <name evidence="4" type="ORF">ACFY35_42870</name>
</gene>
<dbReference type="InterPro" id="IPR029063">
    <property type="entry name" value="SAM-dependent_MTases_sf"/>
</dbReference>
<proteinExistence type="predicted"/>
<keyword evidence="5" id="KW-1185">Reference proteome</keyword>
<evidence type="ECO:0000256" key="2">
    <source>
        <dbReference type="ARBA" id="ARBA00022679"/>
    </source>
</evidence>
<dbReference type="GO" id="GO:0008168">
    <property type="term" value="F:methyltransferase activity"/>
    <property type="evidence" value="ECO:0007669"/>
    <property type="project" value="UniProtKB-KW"/>
</dbReference>
<dbReference type="EMBL" id="JBIAZU010000008">
    <property type="protein sequence ID" value="MFF5296220.1"/>
    <property type="molecule type" value="Genomic_DNA"/>
</dbReference>
<evidence type="ECO:0000313" key="4">
    <source>
        <dbReference type="EMBL" id="MFF5296220.1"/>
    </source>
</evidence>
<dbReference type="Pfam" id="PF13649">
    <property type="entry name" value="Methyltransf_25"/>
    <property type="match status" value="1"/>
</dbReference>
<dbReference type="InterPro" id="IPR041698">
    <property type="entry name" value="Methyltransf_25"/>
</dbReference>
<dbReference type="Gene3D" id="3.40.50.150">
    <property type="entry name" value="Vaccinia Virus protein VP39"/>
    <property type="match status" value="1"/>
</dbReference>
<dbReference type="RefSeq" id="WP_020516994.1">
    <property type="nucleotide sequence ID" value="NZ_JBIAZU010000008.1"/>
</dbReference>
<dbReference type="GO" id="GO:0032259">
    <property type="term" value="P:methylation"/>
    <property type="evidence" value="ECO:0007669"/>
    <property type="project" value="UniProtKB-KW"/>
</dbReference>
<comment type="caution">
    <text evidence="4">The sequence shown here is derived from an EMBL/GenBank/DDBJ whole genome shotgun (WGS) entry which is preliminary data.</text>
</comment>
<organism evidence="4 5">
    <name type="scientific">Paractinoplanes globisporus</name>
    <dbReference type="NCBI Taxonomy" id="113565"/>
    <lineage>
        <taxon>Bacteria</taxon>
        <taxon>Bacillati</taxon>
        <taxon>Actinomycetota</taxon>
        <taxon>Actinomycetes</taxon>
        <taxon>Micromonosporales</taxon>
        <taxon>Micromonosporaceae</taxon>
        <taxon>Paractinoplanes</taxon>
    </lineage>
</organism>
<accession>A0ABW6WUI5</accession>
<dbReference type="PANTHER" id="PTHR43861:SF1">
    <property type="entry name" value="TRANS-ACONITATE 2-METHYLTRANSFERASE"/>
    <property type="match status" value="1"/>
</dbReference>